<name>A0A0F8Y2J6_9ZZZZ</name>
<protein>
    <submittedName>
        <fullName evidence="1">Uncharacterized protein</fullName>
    </submittedName>
</protein>
<dbReference type="AlphaFoldDB" id="A0A0F8Y2J6"/>
<comment type="caution">
    <text evidence="1">The sequence shown here is derived from an EMBL/GenBank/DDBJ whole genome shotgun (WGS) entry which is preliminary data.</text>
</comment>
<sequence>MLNEPRNVEPGGYWGAPHSARTYNISAMEPPILQAQMADGVSRGNEELAG</sequence>
<gene>
    <name evidence="1" type="ORF">LCGC14_3145460</name>
</gene>
<dbReference type="EMBL" id="LAZR01069078">
    <property type="protein sequence ID" value="KKK48404.1"/>
    <property type="molecule type" value="Genomic_DNA"/>
</dbReference>
<evidence type="ECO:0000313" key="1">
    <source>
        <dbReference type="EMBL" id="KKK48404.1"/>
    </source>
</evidence>
<organism evidence="1">
    <name type="scientific">marine sediment metagenome</name>
    <dbReference type="NCBI Taxonomy" id="412755"/>
    <lineage>
        <taxon>unclassified sequences</taxon>
        <taxon>metagenomes</taxon>
        <taxon>ecological metagenomes</taxon>
    </lineage>
</organism>
<proteinExistence type="predicted"/>
<accession>A0A0F8Y2J6</accession>
<reference evidence="1" key="1">
    <citation type="journal article" date="2015" name="Nature">
        <title>Complex archaea that bridge the gap between prokaryotes and eukaryotes.</title>
        <authorList>
            <person name="Spang A."/>
            <person name="Saw J.H."/>
            <person name="Jorgensen S.L."/>
            <person name="Zaremba-Niedzwiedzka K."/>
            <person name="Martijn J."/>
            <person name="Lind A.E."/>
            <person name="van Eijk R."/>
            <person name="Schleper C."/>
            <person name="Guy L."/>
            <person name="Ettema T.J."/>
        </authorList>
    </citation>
    <scope>NUCLEOTIDE SEQUENCE</scope>
</reference>